<accession>A0A392TJL8</accession>
<dbReference type="AlphaFoldDB" id="A0A392TJL8"/>
<reference evidence="2 3" key="1">
    <citation type="journal article" date="2018" name="Front. Plant Sci.">
        <title>Red Clover (Trifolium pratense) and Zigzag Clover (T. medium) - A Picture of Genomic Similarities and Differences.</title>
        <authorList>
            <person name="Dluhosova J."/>
            <person name="Istvanek J."/>
            <person name="Nedelnik J."/>
            <person name="Repkova J."/>
        </authorList>
    </citation>
    <scope>NUCLEOTIDE SEQUENCE [LARGE SCALE GENOMIC DNA]</scope>
    <source>
        <strain evidence="3">cv. 10/8</strain>
        <tissue evidence="2">Leaf</tissue>
    </source>
</reference>
<feature type="non-terminal residue" evidence="2">
    <location>
        <position position="1"/>
    </location>
</feature>
<protein>
    <submittedName>
        <fullName evidence="2">Uncharacterized protein</fullName>
    </submittedName>
</protein>
<sequence>DLPVTTLENHCETVFGTMGRKKREEEQEEKMSYSAGGV</sequence>
<feature type="compositionally biased region" description="Basic and acidic residues" evidence="1">
    <location>
        <begin position="22"/>
        <end position="31"/>
    </location>
</feature>
<evidence type="ECO:0000256" key="1">
    <source>
        <dbReference type="SAM" id="MobiDB-lite"/>
    </source>
</evidence>
<name>A0A392TJL8_9FABA</name>
<evidence type="ECO:0000313" key="3">
    <source>
        <dbReference type="Proteomes" id="UP000265520"/>
    </source>
</evidence>
<proteinExistence type="predicted"/>
<evidence type="ECO:0000313" key="2">
    <source>
        <dbReference type="EMBL" id="MCI60627.1"/>
    </source>
</evidence>
<dbReference type="EMBL" id="LXQA010585040">
    <property type="protein sequence ID" value="MCI60627.1"/>
    <property type="molecule type" value="Genomic_DNA"/>
</dbReference>
<feature type="region of interest" description="Disordered" evidence="1">
    <location>
        <begin position="19"/>
        <end position="38"/>
    </location>
</feature>
<keyword evidence="3" id="KW-1185">Reference proteome</keyword>
<comment type="caution">
    <text evidence="2">The sequence shown here is derived from an EMBL/GenBank/DDBJ whole genome shotgun (WGS) entry which is preliminary data.</text>
</comment>
<dbReference type="Proteomes" id="UP000265520">
    <property type="component" value="Unassembled WGS sequence"/>
</dbReference>
<organism evidence="2 3">
    <name type="scientific">Trifolium medium</name>
    <dbReference type="NCBI Taxonomy" id="97028"/>
    <lineage>
        <taxon>Eukaryota</taxon>
        <taxon>Viridiplantae</taxon>
        <taxon>Streptophyta</taxon>
        <taxon>Embryophyta</taxon>
        <taxon>Tracheophyta</taxon>
        <taxon>Spermatophyta</taxon>
        <taxon>Magnoliopsida</taxon>
        <taxon>eudicotyledons</taxon>
        <taxon>Gunneridae</taxon>
        <taxon>Pentapetalae</taxon>
        <taxon>rosids</taxon>
        <taxon>fabids</taxon>
        <taxon>Fabales</taxon>
        <taxon>Fabaceae</taxon>
        <taxon>Papilionoideae</taxon>
        <taxon>50 kb inversion clade</taxon>
        <taxon>NPAAA clade</taxon>
        <taxon>Hologalegina</taxon>
        <taxon>IRL clade</taxon>
        <taxon>Trifolieae</taxon>
        <taxon>Trifolium</taxon>
    </lineage>
</organism>